<keyword evidence="2" id="KW-0813">Transport</keyword>
<keyword evidence="3" id="KW-0547">Nucleotide-binding</keyword>
<organism evidence="6 7">
    <name type="scientific">Oceanithermus desulfurans NBRC 100063</name>
    <dbReference type="NCBI Taxonomy" id="1227550"/>
    <lineage>
        <taxon>Bacteria</taxon>
        <taxon>Thermotogati</taxon>
        <taxon>Deinococcota</taxon>
        <taxon>Deinococci</taxon>
        <taxon>Thermales</taxon>
        <taxon>Thermaceae</taxon>
        <taxon>Oceanithermus</taxon>
    </lineage>
</organism>
<comment type="caution">
    <text evidence="6">The sequence shown here is derived from an EMBL/GenBank/DDBJ whole genome shotgun (WGS) entry which is preliminary data.</text>
</comment>
<keyword evidence="4 6" id="KW-0067">ATP-binding</keyword>
<dbReference type="Gene3D" id="3.40.50.300">
    <property type="entry name" value="P-loop containing nucleotide triphosphate hydrolases"/>
    <property type="match status" value="1"/>
</dbReference>
<evidence type="ECO:0000256" key="1">
    <source>
        <dbReference type="ARBA" id="ARBA00005417"/>
    </source>
</evidence>
<dbReference type="GO" id="GO:0016887">
    <property type="term" value="F:ATP hydrolysis activity"/>
    <property type="evidence" value="ECO:0007669"/>
    <property type="project" value="InterPro"/>
</dbReference>
<dbReference type="InterPro" id="IPR050763">
    <property type="entry name" value="ABC_transporter_ATP-binding"/>
</dbReference>
<dbReference type="InterPro" id="IPR003593">
    <property type="entry name" value="AAA+_ATPase"/>
</dbReference>
<accession>A0A511RJM5</accession>
<dbReference type="Pfam" id="PF00005">
    <property type="entry name" value="ABC_tran"/>
    <property type="match status" value="1"/>
</dbReference>
<evidence type="ECO:0000256" key="2">
    <source>
        <dbReference type="ARBA" id="ARBA00022448"/>
    </source>
</evidence>
<gene>
    <name evidence="6" type="ORF">ODE01S_05760</name>
</gene>
<proteinExistence type="inferred from homology"/>
<evidence type="ECO:0000256" key="4">
    <source>
        <dbReference type="ARBA" id="ARBA00022840"/>
    </source>
</evidence>
<name>A0A511RJM5_9DEIN</name>
<sequence>MKGVREKVAARGLERRFGHLLAVAGVSFEVYEGEVFGLLGPNGAGKTTLVRMLSGVLTPTHGDATVDGASVVREPEQVKARIGYATQEASVYPFLTVRENLEFRAAMYLEGPAAREAVEDALARFGLGGVAGRRAGELSGGWRQRLSIAQAVVHRPRVAFLDEPTTGLDPLARRAVWDLVYAEAARGMSALVTTHYMDEAERCHRVGLIYRGRLVALGTPQALKEQVRARYRFYRIPAGEPGTWRGRPGVVDAWQRGGQTRIVLEPDAPAPPEATPEDPTMEDVFVLKIREEDAHALV</sequence>
<dbReference type="InterPro" id="IPR017871">
    <property type="entry name" value="ABC_transporter-like_CS"/>
</dbReference>
<dbReference type="SMART" id="SM00382">
    <property type="entry name" value="AAA"/>
    <property type="match status" value="1"/>
</dbReference>
<dbReference type="PANTHER" id="PTHR42711:SF5">
    <property type="entry name" value="ABC TRANSPORTER ATP-BINDING PROTEIN NATA"/>
    <property type="match status" value="1"/>
</dbReference>
<dbReference type="InterPro" id="IPR027417">
    <property type="entry name" value="P-loop_NTPase"/>
</dbReference>
<dbReference type="GO" id="GO:0005524">
    <property type="term" value="F:ATP binding"/>
    <property type="evidence" value="ECO:0007669"/>
    <property type="project" value="UniProtKB-KW"/>
</dbReference>
<feature type="domain" description="ABC transporter" evidence="5">
    <location>
        <begin position="8"/>
        <end position="236"/>
    </location>
</feature>
<evidence type="ECO:0000313" key="6">
    <source>
        <dbReference type="EMBL" id="GEM89142.1"/>
    </source>
</evidence>
<comment type="similarity">
    <text evidence="1">Belongs to the ABC transporter superfamily.</text>
</comment>
<evidence type="ECO:0000256" key="3">
    <source>
        <dbReference type="ARBA" id="ARBA00022741"/>
    </source>
</evidence>
<dbReference type="PANTHER" id="PTHR42711">
    <property type="entry name" value="ABC TRANSPORTER ATP-BINDING PROTEIN"/>
    <property type="match status" value="1"/>
</dbReference>
<dbReference type="Proteomes" id="UP000321827">
    <property type="component" value="Unassembled WGS sequence"/>
</dbReference>
<dbReference type="RefSeq" id="WP_147145643.1">
    <property type="nucleotide sequence ID" value="NZ_BJXN01000003.1"/>
</dbReference>
<dbReference type="AlphaFoldDB" id="A0A511RJM5"/>
<dbReference type="InterPro" id="IPR003439">
    <property type="entry name" value="ABC_transporter-like_ATP-bd"/>
</dbReference>
<dbReference type="SUPFAM" id="SSF52540">
    <property type="entry name" value="P-loop containing nucleoside triphosphate hydrolases"/>
    <property type="match status" value="1"/>
</dbReference>
<dbReference type="CDD" id="cd03230">
    <property type="entry name" value="ABC_DR_subfamily_A"/>
    <property type="match status" value="1"/>
</dbReference>
<dbReference type="PROSITE" id="PS50893">
    <property type="entry name" value="ABC_TRANSPORTER_2"/>
    <property type="match status" value="1"/>
</dbReference>
<evidence type="ECO:0000313" key="7">
    <source>
        <dbReference type="Proteomes" id="UP000321827"/>
    </source>
</evidence>
<dbReference type="OrthoDB" id="24472at2"/>
<protein>
    <submittedName>
        <fullName evidence="6">Multidrug ABC transporter ATP-binding protein</fullName>
    </submittedName>
</protein>
<reference evidence="6 7" key="1">
    <citation type="submission" date="2019-07" db="EMBL/GenBank/DDBJ databases">
        <title>Whole genome shotgun sequence of Oceanithermus desulfurans NBRC 100063.</title>
        <authorList>
            <person name="Hosoyama A."/>
            <person name="Uohara A."/>
            <person name="Ohji S."/>
            <person name="Ichikawa N."/>
        </authorList>
    </citation>
    <scope>NUCLEOTIDE SEQUENCE [LARGE SCALE GENOMIC DNA]</scope>
    <source>
        <strain evidence="6 7">NBRC 100063</strain>
    </source>
</reference>
<dbReference type="EMBL" id="BJXN01000003">
    <property type="protein sequence ID" value="GEM89142.1"/>
    <property type="molecule type" value="Genomic_DNA"/>
</dbReference>
<evidence type="ECO:0000259" key="5">
    <source>
        <dbReference type="PROSITE" id="PS50893"/>
    </source>
</evidence>
<dbReference type="PROSITE" id="PS00211">
    <property type="entry name" value="ABC_TRANSPORTER_1"/>
    <property type="match status" value="1"/>
</dbReference>